<accession>A0ABW2LK71</accession>
<gene>
    <name evidence="1" type="ORF">ACFQRI_16185</name>
</gene>
<dbReference type="Pfam" id="PF01546">
    <property type="entry name" value="Peptidase_M20"/>
    <property type="match status" value="1"/>
</dbReference>
<dbReference type="EMBL" id="JBHTCJ010000007">
    <property type="protein sequence ID" value="MFC7342944.1"/>
    <property type="molecule type" value="Genomic_DNA"/>
</dbReference>
<evidence type="ECO:0000313" key="1">
    <source>
        <dbReference type="EMBL" id="MFC7342944.1"/>
    </source>
</evidence>
<name>A0ABW2LK71_9PSEU</name>
<dbReference type="PANTHER" id="PTHR43808">
    <property type="entry name" value="ACETYLORNITHINE DEACETYLASE"/>
    <property type="match status" value="1"/>
</dbReference>
<keyword evidence="2" id="KW-1185">Reference proteome</keyword>
<protein>
    <submittedName>
        <fullName evidence="1">M20/M25/M40 family metallo-hydrolase</fullName>
    </submittedName>
</protein>
<dbReference type="Gene3D" id="3.30.70.360">
    <property type="match status" value="1"/>
</dbReference>
<dbReference type="InterPro" id="IPR002933">
    <property type="entry name" value="Peptidase_M20"/>
</dbReference>
<dbReference type="RefSeq" id="WP_380669321.1">
    <property type="nucleotide sequence ID" value="NZ_JBHTCJ010000007.1"/>
</dbReference>
<dbReference type="InterPro" id="IPR050072">
    <property type="entry name" value="Peptidase_M20A"/>
</dbReference>
<organism evidence="1 2">
    <name type="scientific">Saccharopolyspora griseoalba</name>
    <dbReference type="NCBI Taxonomy" id="1431848"/>
    <lineage>
        <taxon>Bacteria</taxon>
        <taxon>Bacillati</taxon>
        <taxon>Actinomycetota</taxon>
        <taxon>Actinomycetes</taxon>
        <taxon>Pseudonocardiales</taxon>
        <taxon>Pseudonocardiaceae</taxon>
        <taxon>Saccharopolyspora</taxon>
    </lineage>
</organism>
<proteinExistence type="predicted"/>
<reference evidence="2" key="1">
    <citation type="journal article" date="2019" name="Int. J. Syst. Evol. Microbiol.">
        <title>The Global Catalogue of Microorganisms (GCM) 10K type strain sequencing project: providing services to taxonomists for standard genome sequencing and annotation.</title>
        <authorList>
            <consortium name="The Broad Institute Genomics Platform"/>
            <consortium name="The Broad Institute Genome Sequencing Center for Infectious Disease"/>
            <person name="Wu L."/>
            <person name="Ma J."/>
        </authorList>
    </citation>
    <scope>NUCLEOTIDE SEQUENCE [LARGE SCALE GENOMIC DNA]</scope>
    <source>
        <strain evidence="2">WLHS5</strain>
    </source>
</reference>
<dbReference type="Proteomes" id="UP001596504">
    <property type="component" value="Unassembled WGS sequence"/>
</dbReference>
<comment type="caution">
    <text evidence="1">The sequence shown here is derived from an EMBL/GenBank/DDBJ whole genome shotgun (WGS) entry which is preliminary data.</text>
</comment>
<sequence length="429" mass="45960">MPFTDDDAALLLDLLATPTVNPLEGPDRPRLWQAQRTYARAAEPLGFQVVHHSAPPARVIERDDVPEAVRAAGPGSLADQPSMVLRLGPELPRSSTVMFNVHLDTVAGLEPVGLRGGRFTGRGAIDAKGPAVALLSGIREAIGAAPELGREVSVLVQVVSGEEGGAMGTFGTRPLVERGFVGRLNIFCEPTGLRFLPRATASMTARLRVAGRGSIDDRPDAGHNASVLLGFLAQHLAARLDARDRPGRLCVAGLRTGEQHNRVYGSGELLLNLSYASTREGREAETALRAELASGLTRFRELFAGTREFDRTARDAEAITRLEWLKRGLPCLDDADPWAEELLARAGAARWPPAEPGFTCDAIWLHGRTDCYTAVLGPGHLDANNAHAEGEHADRAELAEFASVVSALLIDFARQGTTPGRKQRDAPAV</sequence>
<evidence type="ECO:0000313" key="2">
    <source>
        <dbReference type="Proteomes" id="UP001596504"/>
    </source>
</evidence>
<dbReference type="SUPFAM" id="SSF53187">
    <property type="entry name" value="Zn-dependent exopeptidases"/>
    <property type="match status" value="1"/>
</dbReference>
<dbReference type="Gene3D" id="3.40.630.10">
    <property type="entry name" value="Zn peptidases"/>
    <property type="match status" value="1"/>
</dbReference>